<name>D6U554_KTERA</name>
<dbReference type="InterPro" id="IPR051620">
    <property type="entry name" value="ORF904-like_C"/>
</dbReference>
<dbReference type="Pfam" id="PF08706">
    <property type="entry name" value="D5_N"/>
    <property type="match status" value="1"/>
</dbReference>
<keyword evidence="3" id="KW-0347">Helicase</keyword>
<dbReference type="PANTHER" id="PTHR35372:SF2">
    <property type="entry name" value="SF3 HELICASE DOMAIN-CONTAINING PROTEIN"/>
    <property type="match status" value="1"/>
</dbReference>
<dbReference type="InterPro" id="IPR006500">
    <property type="entry name" value="Helicase_put_C_phage/plasmid"/>
</dbReference>
<dbReference type="SMART" id="SM00885">
    <property type="entry name" value="D5_N"/>
    <property type="match status" value="1"/>
</dbReference>
<dbReference type="InterPro" id="IPR004968">
    <property type="entry name" value="DNA_primase/NTPase_C"/>
</dbReference>
<accession>D6U554</accession>
<dbReference type="EMBL" id="ADVG01000004">
    <property type="protein sequence ID" value="EFH81634.1"/>
    <property type="molecule type" value="Genomic_DNA"/>
</dbReference>
<dbReference type="AlphaFoldDB" id="D6U554"/>
<dbReference type="Gene3D" id="3.40.50.300">
    <property type="entry name" value="P-loop containing nucleotide triphosphate hydrolases"/>
    <property type="match status" value="1"/>
</dbReference>
<dbReference type="STRING" id="485913.Krac_2370"/>
<dbReference type="NCBIfam" id="TIGR01613">
    <property type="entry name" value="primase_Cterm"/>
    <property type="match status" value="1"/>
</dbReference>
<feature type="domain" description="SF3 helicase" evidence="5">
    <location>
        <begin position="181"/>
        <end position="342"/>
    </location>
</feature>
<dbReference type="InParanoid" id="D6U554"/>
<dbReference type="InterPro" id="IPR014015">
    <property type="entry name" value="Helicase_SF3_DNA-vir"/>
</dbReference>
<keyword evidence="7" id="KW-1185">Reference proteome</keyword>
<dbReference type="InterPro" id="IPR027417">
    <property type="entry name" value="P-loop_NTPase"/>
</dbReference>
<dbReference type="eggNOG" id="COG3378">
    <property type="taxonomic scope" value="Bacteria"/>
</dbReference>
<dbReference type="Pfam" id="PF19263">
    <property type="entry name" value="DUF5906"/>
    <property type="match status" value="1"/>
</dbReference>
<dbReference type="GO" id="GO:0004386">
    <property type="term" value="F:helicase activity"/>
    <property type="evidence" value="ECO:0007669"/>
    <property type="project" value="UniProtKB-KW"/>
</dbReference>
<dbReference type="SUPFAM" id="SSF52540">
    <property type="entry name" value="P-loop containing nucleoside triphosphate hydrolases"/>
    <property type="match status" value="1"/>
</dbReference>
<evidence type="ECO:0000256" key="3">
    <source>
        <dbReference type="ARBA" id="ARBA00022806"/>
    </source>
</evidence>
<dbReference type="GO" id="GO:0005524">
    <property type="term" value="F:ATP binding"/>
    <property type="evidence" value="ECO:0007669"/>
    <property type="project" value="UniProtKB-KW"/>
</dbReference>
<proteinExistence type="predicted"/>
<sequence>MNTKVQKSILTQVTGCSELMDFSADDGGNADTFEVLYGSDFLHVPELGWLHYNGKFWEQDRAALVRAVEDTLVQRRLEAVRCDKEKIVGVTKRDVFRIDGATKLLESRLNADIEDFDNNPDLLNVANGVVELSTGDLAPHDPSQRFTYALATDYDPMADSSEWEAFLSQAVTPDGQEEDKELLNFIQQAVGYSVTGHTREERLFYVYGPTRSGKGTFTESLMTLVPRPLSMEVDFNTFTARRDGNDQNFDLADMKPSRLIFASESNKYQSLNPGKIKQLTGGNWVQAAFKHKQRFSYRPQYAVWLSSNHKVMGDPEDDALWYRVLVVEFPNSHKGKEDTSLKARLKQPEAQRGILKWVVDGAFNWYATERLQVPEGVKLATQAHRDDLDNIALWINDEVIEEDGAFASSAELYQSYKPWCEDNGVEPKKSRELGLALKKRGYEDSKDYILLENGKRKQVRGWRGVRVETSRNFNHMPATK</sequence>
<comment type="caution">
    <text evidence="6">The sequence shown here is derived from an EMBL/GenBank/DDBJ whole genome shotgun (WGS) entry which is preliminary data.</text>
</comment>
<dbReference type="Pfam" id="PF03288">
    <property type="entry name" value="Pox_D5"/>
    <property type="match status" value="1"/>
</dbReference>
<dbReference type="InterPro" id="IPR014818">
    <property type="entry name" value="Phage/plasmid_primase_P4_C"/>
</dbReference>
<evidence type="ECO:0000259" key="5">
    <source>
        <dbReference type="PROSITE" id="PS51206"/>
    </source>
</evidence>
<organism evidence="6 7">
    <name type="scientific">Ktedonobacter racemifer DSM 44963</name>
    <dbReference type="NCBI Taxonomy" id="485913"/>
    <lineage>
        <taxon>Bacteria</taxon>
        <taxon>Bacillati</taxon>
        <taxon>Chloroflexota</taxon>
        <taxon>Ktedonobacteria</taxon>
        <taxon>Ktedonobacterales</taxon>
        <taxon>Ktedonobacteraceae</taxon>
        <taxon>Ktedonobacter</taxon>
    </lineage>
</organism>
<dbReference type="PANTHER" id="PTHR35372">
    <property type="entry name" value="ATP BINDING PROTEIN-RELATED"/>
    <property type="match status" value="1"/>
</dbReference>
<dbReference type="GO" id="GO:0016787">
    <property type="term" value="F:hydrolase activity"/>
    <property type="evidence" value="ECO:0007669"/>
    <property type="project" value="UniProtKB-KW"/>
</dbReference>
<dbReference type="OrthoDB" id="162759at2"/>
<evidence type="ECO:0000313" key="6">
    <source>
        <dbReference type="EMBL" id="EFH81634.1"/>
    </source>
</evidence>
<dbReference type="PROSITE" id="PS51206">
    <property type="entry name" value="SF3_HELICASE_1"/>
    <property type="match status" value="1"/>
</dbReference>
<protein>
    <submittedName>
        <fullName evidence="6">Phage/plasmid primase, P4 family</fullName>
    </submittedName>
</protein>
<evidence type="ECO:0000256" key="2">
    <source>
        <dbReference type="ARBA" id="ARBA00022801"/>
    </source>
</evidence>
<evidence type="ECO:0000313" key="7">
    <source>
        <dbReference type="Proteomes" id="UP000004508"/>
    </source>
</evidence>
<dbReference type="InterPro" id="IPR045455">
    <property type="entry name" value="NrS-1_pol-like_helicase"/>
</dbReference>
<dbReference type="Proteomes" id="UP000004508">
    <property type="component" value="Unassembled WGS sequence"/>
</dbReference>
<evidence type="ECO:0000256" key="1">
    <source>
        <dbReference type="ARBA" id="ARBA00022741"/>
    </source>
</evidence>
<gene>
    <name evidence="6" type="ORF">Krac_2370</name>
</gene>
<keyword evidence="4" id="KW-0067">ATP-binding</keyword>
<reference evidence="6 7" key="1">
    <citation type="journal article" date="2011" name="Stand. Genomic Sci.">
        <title>Non-contiguous finished genome sequence and contextual data of the filamentous soil bacterium Ktedonobacter racemifer type strain (SOSP1-21).</title>
        <authorList>
            <person name="Chang Y.J."/>
            <person name="Land M."/>
            <person name="Hauser L."/>
            <person name="Chertkov O."/>
            <person name="Del Rio T.G."/>
            <person name="Nolan M."/>
            <person name="Copeland A."/>
            <person name="Tice H."/>
            <person name="Cheng J.F."/>
            <person name="Lucas S."/>
            <person name="Han C."/>
            <person name="Goodwin L."/>
            <person name="Pitluck S."/>
            <person name="Ivanova N."/>
            <person name="Ovchinikova G."/>
            <person name="Pati A."/>
            <person name="Chen A."/>
            <person name="Palaniappan K."/>
            <person name="Mavromatis K."/>
            <person name="Liolios K."/>
            <person name="Brettin T."/>
            <person name="Fiebig A."/>
            <person name="Rohde M."/>
            <person name="Abt B."/>
            <person name="Goker M."/>
            <person name="Detter J.C."/>
            <person name="Woyke T."/>
            <person name="Bristow J."/>
            <person name="Eisen J.A."/>
            <person name="Markowitz V."/>
            <person name="Hugenholtz P."/>
            <person name="Kyrpides N.C."/>
            <person name="Klenk H.P."/>
            <person name="Lapidus A."/>
        </authorList>
    </citation>
    <scope>NUCLEOTIDE SEQUENCE [LARGE SCALE GENOMIC DNA]</scope>
    <source>
        <strain evidence="7">DSM 44963</strain>
    </source>
</reference>
<dbReference type="RefSeq" id="WP_007919132.1">
    <property type="nucleotide sequence ID" value="NZ_ADVG01000004.1"/>
</dbReference>
<evidence type="ECO:0000256" key="4">
    <source>
        <dbReference type="ARBA" id="ARBA00022840"/>
    </source>
</evidence>
<keyword evidence="2" id="KW-0378">Hydrolase</keyword>
<keyword evidence="1" id="KW-0547">Nucleotide-binding</keyword>